<keyword evidence="5 6" id="KW-0472">Membrane</keyword>
<keyword evidence="9" id="KW-1185">Reference proteome</keyword>
<dbReference type="Pfam" id="PF09451">
    <property type="entry name" value="ATG27"/>
    <property type="match status" value="1"/>
</dbReference>
<evidence type="ECO:0000256" key="6">
    <source>
        <dbReference type="SAM" id="Phobius"/>
    </source>
</evidence>
<evidence type="ECO:0000256" key="3">
    <source>
        <dbReference type="ARBA" id="ARBA00022729"/>
    </source>
</evidence>
<dbReference type="PANTHER" id="PTHR15071">
    <property type="entry name" value="MANNOSE-6-PHOSPHATE RECEPTOR FAMILY MEMBER"/>
    <property type="match status" value="1"/>
</dbReference>
<feature type="chain" id="PRO_5042943766" description="Autophagy-related protein 27" evidence="7">
    <location>
        <begin position="23"/>
        <end position="278"/>
    </location>
</feature>
<dbReference type="EMBL" id="JBBNAE010000005">
    <property type="protein sequence ID" value="KAK9124617.1"/>
    <property type="molecule type" value="Genomic_DNA"/>
</dbReference>
<evidence type="ECO:0000256" key="1">
    <source>
        <dbReference type="ARBA" id="ARBA00004167"/>
    </source>
</evidence>
<evidence type="ECO:0000256" key="7">
    <source>
        <dbReference type="SAM" id="SignalP"/>
    </source>
</evidence>
<keyword evidence="3 7" id="KW-0732">Signal</keyword>
<reference evidence="8 9" key="1">
    <citation type="submission" date="2024-01" db="EMBL/GenBank/DDBJ databases">
        <title>Genome assemblies of Stephania.</title>
        <authorList>
            <person name="Yang L."/>
        </authorList>
    </citation>
    <scope>NUCLEOTIDE SEQUENCE [LARGE SCALE GENOMIC DNA]</scope>
    <source>
        <strain evidence="8">QJT</strain>
        <tissue evidence="8">Leaf</tissue>
    </source>
</reference>
<evidence type="ECO:0008006" key="10">
    <source>
        <dbReference type="Google" id="ProtNLM"/>
    </source>
</evidence>
<evidence type="ECO:0000256" key="2">
    <source>
        <dbReference type="ARBA" id="ARBA00022692"/>
    </source>
</evidence>
<comment type="caution">
    <text evidence="8">The sequence shown here is derived from an EMBL/GenBank/DDBJ whole genome shotgun (WGS) entry which is preliminary data.</text>
</comment>
<accession>A0AAP0IZ82</accession>
<keyword evidence="4 6" id="KW-1133">Transmembrane helix</keyword>
<dbReference type="PANTHER" id="PTHR15071:SF0">
    <property type="entry name" value="MANNOSE 6-PHOSPHATE RECEPTOR-LIKE PROTEIN 1"/>
    <property type="match status" value="1"/>
</dbReference>
<name>A0AAP0IZ82_9MAGN</name>
<feature type="signal peptide" evidence="7">
    <location>
        <begin position="1"/>
        <end position="22"/>
    </location>
</feature>
<dbReference type="Proteomes" id="UP001417504">
    <property type="component" value="Unassembled WGS sequence"/>
</dbReference>
<dbReference type="GO" id="GO:0000139">
    <property type="term" value="C:Golgi membrane"/>
    <property type="evidence" value="ECO:0007669"/>
    <property type="project" value="UniProtKB-SubCell"/>
</dbReference>
<dbReference type="InterPro" id="IPR018939">
    <property type="entry name" value="Autophagy-rel_prot_27"/>
</dbReference>
<sequence length="278" mass="31010">MTFRFDLLKLLLLTTILEIVNGGSSSCEHFGVERGDKLYDFSLTSPNSLSPHGALSEDGFYKVKVNDTLLWFQICDGMIFNHDPPRCFDCQECGGQLHCGTTCSALFAHYVGGYQVCKTIGRASSAEISLIDEKNPDTGIIIKMSHNDGQVNCSLSVSVFCDYNELREPKSFEKIGTCDYATTLRHPSGCAKIIPTHAGGLGWFGILLIIILCLFGLYLLAGIVYRFFFLKVRGVQVIPNLGFWMTLPHRTKSFLQYTFTRNRRPSGGHRSSYSPVNF</sequence>
<organism evidence="8 9">
    <name type="scientific">Stephania japonica</name>
    <dbReference type="NCBI Taxonomy" id="461633"/>
    <lineage>
        <taxon>Eukaryota</taxon>
        <taxon>Viridiplantae</taxon>
        <taxon>Streptophyta</taxon>
        <taxon>Embryophyta</taxon>
        <taxon>Tracheophyta</taxon>
        <taxon>Spermatophyta</taxon>
        <taxon>Magnoliopsida</taxon>
        <taxon>Ranunculales</taxon>
        <taxon>Menispermaceae</taxon>
        <taxon>Menispermoideae</taxon>
        <taxon>Cissampelideae</taxon>
        <taxon>Stephania</taxon>
    </lineage>
</organism>
<evidence type="ECO:0000313" key="9">
    <source>
        <dbReference type="Proteomes" id="UP001417504"/>
    </source>
</evidence>
<comment type="subcellular location">
    <subcellularLocation>
        <location evidence="1">Membrane</location>
        <topology evidence="1">Single-pass membrane protein</topology>
    </subcellularLocation>
</comment>
<gene>
    <name evidence="8" type="ORF">Sjap_014219</name>
</gene>
<evidence type="ECO:0000256" key="5">
    <source>
        <dbReference type="ARBA" id="ARBA00023136"/>
    </source>
</evidence>
<feature type="transmembrane region" description="Helical" evidence="6">
    <location>
        <begin position="201"/>
        <end position="225"/>
    </location>
</feature>
<protein>
    <recommendedName>
        <fullName evidence="10">Autophagy-related protein 27</fullName>
    </recommendedName>
</protein>
<dbReference type="AlphaFoldDB" id="A0AAP0IZ82"/>
<evidence type="ECO:0000313" key="8">
    <source>
        <dbReference type="EMBL" id="KAK9124617.1"/>
    </source>
</evidence>
<proteinExistence type="predicted"/>
<evidence type="ECO:0000256" key="4">
    <source>
        <dbReference type="ARBA" id="ARBA00022989"/>
    </source>
</evidence>
<keyword evidence="2 6" id="KW-0812">Transmembrane</keyword>